<dbReference type="InterPro" id="IPR011333">
    <property type="entry name" value="SKP1/BTB/POZ_sf"/>
</dbReference>
<dbReference type="EMBL" id="JBJJXI010000032">
    <property type="protein sequence ID" value="KAL3402997.1"/>
    <property type="molecule type" value="Genomic_DNA"/>
</dbReference>
<evidence type="ECO:0000313" key="4">
    <source>
        <dbReference type="Proteomes" id="UP001627154"/>
    </source>
</evidence>
<gene>
    <name evidence="3" type="ORF">TKK_004145</name>
</gene>
<comment type="caution">
    <text evidence="3">The sequence shown here is derived from an EMBL/GenBank/DDBJ whole genome shotgun (WGS) entry which is preliminary data.</text>
</comment>
<protein>
    <recommendedName>
        <fullName evidence="2">BTB domain-containing protein</fullName>
    </recommendedName>
</protein>
<reference evidence="3 4" key="1">
    <citation type="journal article" date="2024" name="bioRxiv">
        <title>A reference genome for Trichogramma kaykai: A tiny desert-dwelling parasitoid wasp with competing sex-ratio distorters.</title>
        <authorList>
            <person name="Culotta J."/>
            <person name="Lindsey A.R."/>
        </authorList>
    </citation>
    <scope>NUCLEOTIDE SEQUENCE [LARGE SCALE GENOMIC DNA]</scope>
    <source>
        <strain evidence="3 4">KSX58</strain>
    </source>
</reference>
<proteinExistence type="predicted"/>
<dbReference type="SMART" id="SM00225">
    <property type="entry name" value="BTB"/>
    <property type="match status" value="1"/>
</dbReference>
<dbReference type="InterPro" id="IPR000210">
    <property type="entry name" value="BTB/POZ_dom"/>
</dbReference>
<dbReference type="CDD" id="cd18305">
    <property type="entry name" value="BTB_POZ_GCL"/>
    <property type="match status" value="1"/>
</dbReference>
<keyword evidence="4" id="KW-1185">Reference proteome</keyword>
<dbReference type="PANTHER" id="PTHR23231:SF17">
    <property type="entry name" value="BTB DOMAIN-CONTAINING PROTEIN"/>
    <property type="match status" value="1"/>
</dbReference>
<dbReference type="Proteomes" id="UP001627154">
    <property type="component" value="Unassembled WGS sequence"/>
</dbReference>
<dbReference type="SUPFAM" id="SSF54695">
    <property type="entry name" value="POZ domain"/>
    <property type="match status" value="1"/>
</dbReference>
<dbReference type="Pfam" id="PF00651">
    <property type="entry name" value="BTB"/>
    <property type="match status" value="1"/>
</dbReference>
<keyword evidence="1" id="KW-0217">Developmental protein</keyword>
<dbReference type="AlphaFoldDB" id="A0ABD2XC62"/>
<organism evidence="3 4">
    <name type="scientific">Trichogramma kaykai</name>
    <dbReference type="NCBI Taxonomy" id="54128"/>
    <lineage>
        <taxon>Eukaryota</taxon>
        <taxon>Metazoa</taxon>
        <taxon>Ecdysozoa</taxon>
        <taxon>Arthropoda</taxon>
        <taxon>Hexapoda</taxon>
        <taxon>Insecta</taxon>
        <taxon>Pterygota</taxon>
        <taxon>Neoptera</taxon>
        <taxon>Endopterygota</taxon>
        <taxon>Hymenoptera</taxon>
        <taxon>Apocrita</taxon>
        <taxon>Proctotrupomorpha</taxon>
        <taxon>Chalcidoidea</taxon>
        <taxon>Trichogrammatidae</taxon>
        <taxon>Trichogramma</taxon>
    </lineage>
</organism>
<feature type="domain" description="BTB" evidence="2">
    <location>
        <begin position="71"/>
        <end position="141"/>
    </location>
</feature>
<dbReference type="PANTHER" id="PTHR23231">
    <property type="entry name" value="GERM CELL-LESS PROTEIN"/>
    <property type="match status" value="1"/>
</dbReference>
<evidence type="ECO:0000259" key="2">
    <source>
        <dbReference type="PROSITE" id="PS50097"/>
    </source>
</evidence>
<accession>A0ABD2XC62</accession>
<evidence type="ECO:0000256" key="1">
    <source>
        <dbReference type="ARBA" id="ARBA00022473"/>
    </source>
</evidence>
<dbReference type="PROSITE" id="PS50097">
    <property type="entry name" value="BTB"/>
    <property type="match status" value="1"/>
</dbReference>
<evidence type="ECO:0000313" key="3">
    <source>
        <dbReference type="EMBL" id="KAL3402997.1"/>
    </source>
</evidence>
<name>A0ABD2XC62_9HYME</name>
<sequence>MGNYGSRLLSASNDAVNSVYARGRKRKCIEEDDPEDECSFIERTMQTPKRRKLLTTAQYIYRTLFLEEKGSDITVLMLGKAWKLHKVYISQSPYFESMFSGSWREANEKVVNVEISDPNITLDSLTVVFGSFYQDEISVEPKDVISILATATLFQSQGLIDQCTEIMAETTNLKTVVPYYNAAVSYGVPKVKYTCKTWLEVNLMGYGWLHTSFLREISAELMTELVASPNLVAIQTEFCIYMMLRVWLYAHVNDSEALPLEEFYSRHMWTKPFLGTREGSEYAAPFKALRLKYLILNYQDVKILKYDNLIPDDWLYESYKEQWLHLLRIDSNQDIGPKSITEEVFSQDCFRCGRQIEKPGEHAWRWTAFHFGLDLVVNLDLTTLKFKRYNRVDTEHIKANHNTHNLIIKVSLISLNEQRQIKFMQNSGLVQLSLFKNEERQIMSLDKDLTYPIYVSVNMQVVTPLAYEANEK</sequence>
<dbReference type="InterPro" id="IPR043380">
    <property type="entry name" value="Gcl-like"/>
</dbReference>
<dbReference type="Gene3D" id="3.30.710.10">
    <property type="entry name" value="Potassium Channel Kv1.1, Chain A"/>
    <property type="match status" value="1"/>
</dbReference>